<evidence type="ECO:0000256" key="5">
    <source>
        <dbReference type="ARBA" id="ARBA00023136"/>
    </source>
</evidence>
<keyword evidence="14" id="KW-1185">Reference proteome</keyword>
<evidence type="ECO:0000256" key="2">
    <source>
        <dbReference type="ARBA" id="ARBA00004502"/>
    </source>
</evidence>
<dbReference type="SMART" id="SM00546">
    <property type="entry name" value="CUE"/>
    <property type="match status" value="1"/>
</dbReference>
<evidence type="ECO:0000256" key="7">
    <source>
        <dbReference type="ARBA" id="ARBA00035685"/>
    </source>
</evidence>
<accession>R7U2I7</accession>
<dbReference type="CDD" id="cd14420">
    <property type="entry name" value="CUE_AUP1"/>
    <property type="match status" value="1"/>
</dbReference>
<dbReference type="PANTHER" id="PTHR15486">
    <property type="entry name" value="ANCIENT UBIQUITOUS PROTEIN"/>
    <property type="match status" value="1"/>
</dbReference>
<evidence type="ECO:0000313" key="14">
    <source>
        <dbReference type="Proteomes" id="UP000014760"/>
    </source>
</evidence>
<keyword evidence="5 10" id="KW-0472">Membrane</keyword>
<dbReference type="PROSITE" id="PS51140">
    <property type="entry name" value="CUE"/>
    <property type="match status" value="1"/>
</dbReference>
<sequence>MSSVNIEELFDEHRYPTGLGLLSTIFYSPIGLILLILRLFIGFHALLTACILPKASKFRQSVLRTMCSVLGIFVAQTDEQNRDEEANVLVANYTSTLDHLALDLILPNVLPSVWDLPSMLMWLLGYTNMGAKQGRETLIRNAKNHCRTSSLPILAFPEGASTNGKKGLLKFSVWPFSLNRPIQPVLIQIRRPSFVKISPSVIGGRWWIDVFWFLFVPYTVFHIRFLRSVQLNEETEEEFTVRIQQLMARELGVQPTVHTSVDKVEYMKRKLISQEPQVERQPQEGSGSSEIDQMCRQVLEVLPHVPANVVKRDLAMTKDVDLTITHLLEGNVEFTPLEGSIGASPAHSPSPSSSPPPNKNVVAAKFGKNYKDRQLSFEERKKALIESARLRYIEKHGIAEV</sequence>
<keyword evidence="10" id="KW-1133">Transmembrane helix</keyword>
<dbReference type="SUPFAM" id="SSF69593">
    <property type="entry name" value="Glycerol-3-phosphate (1)-acyltransferase"/>
    <property type="match status" value="1"/>
</dbReference>
<feature type="transmembrane region" description="Helical" evidence="10">
    <location>
        <begin position="25"/>
        <end position="52"/>
    </location>
</feature>
<evidence type="ECO:0000256" key="8">
    <source>
        <dbReference type="ARBA" id="ARBA00035713"/>
    </source>
</evidence>
<comment type="similarity">
    <text evidence="6">Belongs to the AUP1 family.</text>
</comment>
<evidence type="ECO:0000256" key="1">
    <source>
        <dbReference type="ARBA" id="ARBA00004406"/>
    </source>
</evidence>
<organism evidence="12">
    <name type="scientific">Capitella teleta</name>
    <name type="common">Polychaete worm</name>
    <dbReference type="NCBI Taxonomy" id="283909"/>
    <lineage>
        <taxon>Eukaryota</taxon>
        <taxon>Metazoa</taxon>
        <taxon>Spiralia</taxon>
        <taxon>Lophotrochozoa</taxon>
        <taxon>Annelida</taxon>
        <taxon>Polychaeta</taxon>
        <taxon>Sedentaria</taxon>
        <taxon>Scolecida</taxon>
        <taxon>Capitellidae</taxon>
        <taxon>Capitella</taxon>
    </lineage>
</organism>
<name>R7U2I7_CAPTE</name>
<evidence type="ECO:0000256" key="9">
    <source>
        <dbReference type="SAM" id="MobiDB-lite"/>
    </source>
</evidence>
<dbReference type="Pfam" id="PF02845">
    <property type="entry name" value="CUE"/>
    <property type="match status" value="1"/>
</dbReference>
<evidence type="ECO:0000256" key="3">
    <source>
        <dbReference type="ARBA" id="ARBA00022677"/>
    </source>
</evidence>
<keyword evidence="3" id="KW-0551">Lipid droplet</keyword>
<evidence type="ECO:0000313" key="13">
    <source>
        <dbReference type="EnsemblMetazoa" id="CapteP227093"/>
    </source>
</evidence>
<dbReference type="GO" id="GO:0005811">
    <property type="term" value="C:lipid droplet"/>
    <property type="evidence" value="ECO:0007669"/>
    <property type="project" value="UniProtKB-SubCell"/>
</dbReference>
<dbReference type="HOGENOM" id="CLU_045696_0_0_1"/>
<dbReference type="Proteomes" id="UP000014760">
    <property type="component" value="Unassembled WGS sequence"/>
</dbReference>
<protein>
    <recommendedName>
        <fullName evidence="7">Lipid droplet-regulating VLDL assembly factor AUP1</fullName>
    </recommendedName>
    <alternativeName>
        <fullName evidence="8">Ancient ubiquitous protein 1</fullName>
    </alternativeName>
</protein>
<gene>
    <name evidence="12" type="ORF">CAPTEDRAFT_227093</name>
</gene>
<dbReference type="EMBL" id="KB305899">
    <property type="protein sequence ID" value="ELU00555.1"/>
    <property type="molecule type" value="Genomic_DNA"/>
</dbReference>
<evidence type="ECO:0000313" key="12">
    <source>
        <dbReference type="EMBL" id="ELU00555.1"/>
    </source>
</evidence>
<dbReference type="EnsemblMetazoa" id="CapteT227093">
    <property type="protein sequence ID" value="CapteP227093"/>
    <property type="gene ID" value="CapteG227093"/>
</dbReference>
<dbReference type="AlphaFoldDB" id="R7U2I7"/>
<dbReference type="PANTHER" id="PTHR15486:SF96">
    <property type="entry name" value="LIPID DROPLET-REGULATING VLDL ASSEMBLY FACTOR AUP1"/>
    <property type="match status" value="1"/>
</dbReference>
<dbReference type="InterPro" id="IPR048056">
    <property type="entry name" value="AUP1_CUE"/>
</dbReference>
<feature type="region of interest" description="Disordered" evidence="9">
    <location>
        <begin position="339"/>
        <end position="362"/>
    </location>
</feature>
<dbReference type="GO" id="GO:0043130">
    <property type="term" value="F:ubiquitin binding"/>
    <property type="evidence" value="ECO:0007669"/>
    <property type="project" value="InterPro"/>
</dbReference>
<keyword evidence="10" id="KW-0812">Transmembrane</keyword>
<comment type="subcellular location">
    <subcellularLocation>
        <location evidence="1">Endoplasmic reticulum membrane</location>
        <topology evidence="1">Peripheral membrane protein</topology>
    </subcellularLocation>
    <subcellularLocation>
        <location evidence="2">Lipid droplet</location>
    </subcellularLocation>
</comment>
<evidence type="ECO:0000256" key="6">
    <source>
        <dbReference type="ARBA" id="ARBA00035634"/>
    </source>
</evidence>
<keyword evidence="4" id="KW-0256">Endoplasmic reticulum</keyword>
<proteinExistence type="inferred from homology"/>
<feature type="domain" description="CUE" evidence="11">
    <location>
        <begin position="290"/>
        <end position="332"/>
    </location>
</feature>
<reference evidence="13" key="3">
    <citation type="submission" date="2015-06" db="UniProtKB">
        <authorList>
            <consortium name="EnsemblMetazoa"/>
        </authorList>
    </citation>
    <scope>IDENTIFICATION</scope>
</reference>
<dbReference type="OrthoDB" id="1854593at2759"/>
<reference evidence="12 14" key="2">
    <citation type="journal article" date="2013" name="Nature">
        <title>Insights into bilaterian evolution from three spiralian genomes.</title>
        <authorList>
            <person name="Simakov O."/>
            <person name="Marletaz F."/>
            <person name="Cho S.J."/>
            <person name="Edsinger-Gonzales E."/>
            <person name="Havlak P."/>
            <person name="Hellsten U."/>
            <person name="Kuo D.H."/>
            <person name="Larsson T."/>
            <person name="Lv J."/>
            <person name="Arendt D."/>
            <person name="Savage R."/>
            <person name="Osoegawa K."/>
            <person name="de Jong P."/>
            <person name="Grimwood J."/>
            <person name="Chapman J.A."/>
            <person name="Shapiro H."/>
            <person name="Aerts A."/>
            <person name="Otillar R.P."/>
            <person name="Terry A.Y."/>
            <person name="Boore J.L."/>
            <person name="Grigoriev I.V."/>
            <person name="Lindberg D.R."/>
            <person name="Seaver E.C."/>
            <person name="Weisblat D.A."/>
            <person name="Putnam N.H."/>
            <person name="Rokhsar D.S."/>
        </authorList>
    </citation>
    <scope>NUCLEOTIDE SEQUENCE</scope>
    <source>
        <strain evidence="12 14">I ESC-2004</strain>
    </source>
</reference>
<dbReference type="InterPro" id="IPR003892">
    <property type="entry name" value="CUE"/>
</dbReference>
<dbReference type="GO" id="GO:0005789">
    <property type="term" value="C:endoplasmic reticulum membrane"/>
    <property type="evidence" value="ECO:0007669"/>
    <property type="project" value="UniProtKB-SubCell"/>
</dbReference>
<dbReference type="Gene3D" id="1.10.8.10">
    <property type="entry name" value="DNA helicase RuvA subunit, C-terminal domain"/>
    <property type="match status" value="1"/>
</dbReference>
<evidence type="ECO:0000256" key="4">
    <source>
        <dbReference type="ARBA" id="ARBA00022824"/>
    </source>
</evidence>
<dbReference type="GO" id="GO:0036503">
    <property type="term" value="P:ERAD pathway"/>
    <property type="evidence" value="ECO:0007669"/>
    <property type="project" value="InterPro"/>
</dbReference>
<dbReference type="STRING" id="283909.R7U2I7"/>
<dbReference type="EMBL" id="AMQN01009657">
    <property type="status" value="NOT_ANNOTATED_CDS"/>
    <property type="molecule type" value="Genomic_DNA"/>
</dbReference>
<evidence type="ECO:0000256" key="10">
    <source>
        <dbReference type="SAM" id="Phobius"/>
    </source>
</evidence>
<reference evidence="14" key="1">
    <citation type="submission" date="2012-12" db="EMBL/GenBank/DDBJ databases">
        <authorList>
            <person name="Hellsten U."/>
            <person name="Grimwood J."/>
            <person name="Chapman J.A."/>
            <person name="Shapiro H."/>
            <person name="Aerts A."/>
            <person name="Otillar R.P."/>
            <person name="Terry A.Y."/>
            <person name="Boore J.L."/>
            <person name="Simakov O."/>
            <person name="Marletaz F."/>
            <person name="Cho S.-J."/>
            <person name="Edsinger-Gonzales E."/>
            <person name="Havlak P."/>
            <person name="Kuo D.-H."/>
            <person name="Larsson T."/>
            <person name="Lv J."/>
            <person name="Arendt D."/>
            <person name="Savage R."/>
            <person name="Osoegawa K."/>
            <person name="de Jong P."/>
            <person name="Lindberg D.R."/>
            <person name="Seaver E.C."/>
            <person name="Weisblat D.A."/>
            <person name="Putnam N.H."/>
            <person name="Grigoriev I.V."/>
            <person name="Rokhsar D.S."/>
        </authorList>
    </citation>
    <scope>NUCLEOTIDE SEQUENCE</scope>
    <source>
        <strain evidence="14">I ESC-2004</strain>
    </source>
</reference>
<evidence type="ECO:0000259" key="11">
    <source>
        <dbReference type="PROSITE" id="PS51140"/>
    </source>
</evidence>
<dbReference type="OMA" id="KFNSWPF"/>